<evidence type="ECO:0000259" key="1">
    <source>
        <dbReference type="Pfam" id="PF03407"/>
    </source>
</evidence>
<dbReference type="PANTHER" id="PTHR46038">
    <property type="entry name" value="EXPRESSED PROTEIN-RELATED"/>
    <property type="match status" value="1"/>
</dbReference>
<protein>
    <recommendedName>
        <fullName evidence="1">Nucleotide-diphospho-sugar transferase domain-containing protein</fullName>
    </recommendedName>
</protein>
<dbReference type="PANTHER" id="PTHR46038:SF13">
    <property type="entry name" value="GLYCOSYLTRANSFERASE"/>
    <property type="match status" value="1"/>
</dbReference>
<proteinExistence type="predicted"/>
<name>A0A8T2QWW3_CERRI</name>
<reference evidence="2" key="1">
    <citation type="submission" date="2021-08" db="EMBL/GenBank/DDBJ databases">
        <title>WGS assembly of Ceratopteris richardii.</title>
        <authorList>
            <person name="Marchant D.B."/>
            <person name="Chen G."/>
            <person name="Jenkins J."/>
            <person name="Shu S."/>
            <person name="Leebens-Mack J."/>
            <person name="Grimwood J."/>
            <person name="Schmutz J."/>
            <person name="Soltis P."/>
            <person name="Soltis D."/>
            <person name="Chen Z.-H."/>
        </authorList>
    </citation>
    <scope>NUCLEOTIDE SEQUENCE</scope>
    <source>
        <strain evidence="2">Whitten #5841</strain>
        <tissue evidence="2">Leaf</tissue>
    </source>
</reference>
<dbReference type="InterPro" id="IPR005069">
    <property type="entry name" value="Nucl-diP-sugar_transferase"/>
</dbReference>
<comment type="caution">
    <text evidence="2">The sequence shown here is derived from an EMBL/GenBank/DDBJ whole genome shotgun (WGS) entry which is preliminary data.</text>
</comment>
<dbReference type="EMBL" id="CM035436">
    <property type="protein sequence ID" value="KAH7288337.1"/>
    <property type="molecule type" value="Genomic_DNA"/>
</dbReference>
<gene>
    <name evidence="2" type="ORF">KP509_31G022400</name>
</gene>
<accession>A0A8T2QWW3</accession>
<evidence type="ECO:0000313" key="2">
    <source>
        <dbReference type="EMBL" id="KAH7288337.1"/>
    </source>
</evidence>
<keyword evidence="3" id="KW-1185">Reference proteome</keyword>
<sequence>MAMHPFCYKVVTKDVDFASAKPYMSDDYLKIMWRRIELLTVVLDMGYNFLFSDADIIWLRNPFPYLRKDMDFQIATDRFNGDPSSHENAPNGGYMLSRSTERTRKFYRLWYESRLTYPNKHDQDAFIELRHNIFMNDIQMKMAYLDTAIFSSFCSHWLYNMSMSVTIHANCCNGLNNKLRNLQAILQDWKKFIVNGNGERTWSSPEGCPLYPV</sequence>
<dbReference type="OMA" id="TIIHANC"/>
<feature type="domain" description="Nucleotide-diphospho-sugar transferase" evidence="1">
    <location>
        <begin position="3"/>
        <end position="182"/>
    </location>
</feature>
<dbReference type="OrthoDB" id="540503at2759"/>
<dbReference type="Pfam" id="PF03407">
    <property type="entry name" value="Nucleotid_trans"/>
    <property type="match status" value="1"/>
</dbReference>
<dbReference type="Proteomes" id="UP000825935">
    <property type="component" value="Chromosome 31"/>
</dbReference>
<dbReference type="InterPro" id="IPR044821">
    <property type="entry name" value="At1g28695/At4g15970-like"/>
</dbReference>
<organism evidence="2 3">
    <name type="scientific">Ceratopteris richardii</name>
    <name type="common">Triangle waterfern</name>
    <dbReference type="NCBI Taxonomy" id="49495"/>
    <lineage>
        <taxon>Eukaryota</taxon>
        <taxon>Viridiplantae</taxon>
        <taxon>Streptophyta</taxon>
        <taxon>Embryophyta</taxon>
        <taxon>Tracheophyta</taxon>
        <taxon>Polypodiopsida</taxon>
        <taxon>Polypodiidae</taxon>
        <taxon>Polypodiales</taxon>
        <taxon>Pteridineae</taxon>
        <taxon>Pteridaceae</taxon>
        <taxon>Parkerioideae</taxon>
        <taxon>Ceratopteris</taxon>
    </lineage>
</organism>
<dbReference type="AlphaFoldDB" id="A0A8T2QWW3"/>
<evidence type="ECO:0000313" key="3">
    <source>
        <dbReference type="Proteomes" id="UP000825935"/>
    </source>
</evidence>